<dbReference type="InterPro" id="IPR012341">
    <property type="entry name" value="6hp_glycosidase-like_sf"/>
</dbReference>
<gene>
    <name evidence="2" type="ORF">SAMN02745206_03223</name>
</gene>
<dbReference type="SUPFAM" id="SSF48208">
    <property type="entry name" value="Six-hairpin glycosidases"/>
    <property type="match status" value="1"/>
</dbReference>
<reference evidence="3" key="1">
    <citation type="submission" date="2016-11" db="EMBL/GenBank/DDBJ databases">
        <authorList>
            <person name="Varghese N."/>
            <person name="Submissions S."/>
        </authorList>
    </citation>
    <scope>NUCLEOTIDE SEQUENCE [LARGE SCALE GENOMIC DNA]</scope>
    <source>
        <strain evidence="3">DSM 9756</strain>
    </source>
</reference>
<proteinExistence type="predicted"/>
<dbReference type="PIRSF" id="PIRSF006402">
    <property type="entry name" value="UCP006402_thioredoxin"/>
    <property type="match status" value="1"/>
</dbReference>
<organism evidence="2 3">
    <name type="scientific">Desulfacinum infernum DSM 9756</name>
    <dbReference type="NCBI Taxonomy" id="1121391"/>
    <lineage>
        <taxon>Bacteria</taxon>
        <taxon>Pseudomonadati</taxon>
        <taxon>Thermodesulfobacteriota</taxon>
        <taxon>Syntrophobacteria</taxon>
        <taxon>Syntrophobacterales</taxon>
        <taxon>Syntrophobacteraceae</taxon>
        <taxon>Desulfacinum</taxon>
    </lineage>
</organism>
<dbReference type="PANTHER" id="PTHR42899">
    <property type="entry name" value="SPERMATOGENESIS-ASSOCIATED PROTEIN 20"/>
    <property type="match status" value="1"/>
</dbReference>
<evidence type="ECO:0000313" key="3">
    <source>
        <dbReference type="Proteomes" id="UP000184076"/>
    </source>
</evidence>
<dbReference type="InterPro" id="IPR024705">
    <property type="entry name" value="Ssp411"/>
</dbReference>
<keyword evidence="3" id="KW-1185">Reference proteome</keyword>
<evidence type="ECO:0000259" key="1">
    <source>
        <dbReference type="Pfam" id="PF03190"/>
    </source>
</evidence>
<dbReference type="Gene3D" id="3.40.30.10">
    <property type="entry name" value="Glutaredoxin"/>
    <property type="match status" value="1"/>
</dbReference>
<dbReference type="AlphaFoldDB" id="A0A1M5GW38"/>
<dbReference type="Proteomes" id="UP000184076">
    <property type="component" value="Unassembled WGS sequence"/>
</dbReference>
<dbReference type="InterPro" id="IPR004879">
    <property type="entry name" value="Ssp411-like_TRX"/>
</dbReference>
<dbReference type="SUPFAM" id="SSF52833">
    <property type="entry name" value="Thioredoxin-like"/>
    <property type="match status" value="1"/>
</dbReference>
<dbReference type="OrthoDB" id="9762614at2"/>
<accession>A0A1M5GW38</accession>
<protein>
    <recommendedName>
        <fullName evidence="1">Spermatogenesis-associated protein 20-like TRX domain-containing protein</fullName>
    </recommendedName>
</protein>
<dbReference type="GO" id="GO:0005975">
    <property type="term" value="P:carbohydrate metabolic process"/>
    <property type="evidence" value="ECO:0007669"/>
    <property type="project" value="InterPro"/>
</dbReference>
<feature type="domain" description="Spermatogenesis-associated protein 20-like TRX" evidence="1">
    <location>
        <begin position="3"/>
        <end position="164"/>
    </location>
</feature>
<evidence type="ECO:0000313" key="2">
    <source>
        <dbReference type="EMBL" id="SHG07984.1"/>
    </source>
</evidence>
<name>A0A1M5GW38_9BACT</name>
<dbReference type="Pfam" id="PF03190">
    <property type="entry name" value="Thioredox_DsbH"/>
    <property type="match status" value="1"/>
</dbReference>
<dbReference type="PANTHER" id="PTHR42899:SF1">
    <property type="entry name" value="SPERMATOGENESIS-ASSOCIATED PROTEIN 20"/>
    <property type="match status" value="1"/>
</dbReference>
<dbReference type="InterPro" id="IPR008928">
    <property type="entry name" value="6-hairpin_glycosidase_sf"/>
</dbReference>
<dbReference type="STRING" id="1121391.SAMN02745206_03223"/>
<dbReference type="RefSeq" id="WP_073041293.1">
    <property type="nucleotide sequence ID" value="NZ_FQVB01000040.1"/>
</dbReference>
<dbReference type="Gene3D" id="1.50.10.10">
    <property type="match status" value="1"/>
</dbReference>
<sequence>MPNHLAGEKSPYLLQHVHNPVDWYPWGEEAFARAREEDKPVFLSIGYATCHWCHVMAHESFEDEEVARLLNEHFVAVKVDREERPDIDGIYMTVCQVMTGGGGWPLSVFLTPERKPFFAGTYFPKTSRMGMPGFLDILREIARLWKEERGRVLDAGARITEALQLTGTSAQEAGLSERDLERAYEQLRSAYDERWGGFGPAPKFPTPHNLTFLLRFHHRSGERSAVTMVEESLLSMRRGGIFDQLGFGFHRYSVDERWLVPHFEKMLYDQALLAMAYLEAYRVSGRAGHARTAEEIFTYVLRDMTAPEGGFYSAEDADTEGEEGLFYTWTPEEIRAALDADLAELFCYRYGVTERGNFEKGRSILHHARSLRDCAERFSLSVPEVEDRLETARTILFEKRKERTAPLKDDKILTAWNGLMAAALAKGAWVLNDAGYAEAAARAVRFVWDHLRGPDGRLMRRYRDGHVAHLGCLDDYAFLGWALLELHEATLDTDWLDKAVELHHSLLDLFADPDQGGFFFTGKDAEKLIFREKDIYDGATPSGNSAALNNLLRLAHLTGDGRWEETADGVLRSFAGAVSNYPRAYTHFLAGLDWALGPVTEIVLAGAREDPVLQEMIRIVRRSAKPRRVLLLKEPPPRGETLERLAPFVGGMEAVSGRATAYVCEKRRCLAPVTEPEELERLLEGTKKESAR</sequence>
<dbReference type="EMBL" id="FQVB01000040">
    <property type="protein sequence ID" value="SHG07984.1"/>
    <property type="molecule type" value="Genomic_DNA"/>
</dbReference>
<dbReference type="InterPro" id="IPR036249">
    <property type="entry name" value="Thioredoxin-like_sf"/>
</dbReference>
<dbReference type="CDD" id="cd02955">
    <property type="entry name" value="SSP411"/>
    <property type="match status" value="1"/>
</dbReference>